<gene>
    <name evidence="2" type="ORF">GGR22_003332</name>
</gene>
<feature type="non-terminal residue" evidence="2">
    <location>
        <position position="1772"/>
    </location>
</feature>
<dbReference type="Pfam" id="PF13573">
    <property type="entry name" value="SprB"/>
    <property type="match status" value="1"/>
</dbReference>
<dbReference type="InterPro" id="IPR049804">
    <property type="entry name" value="Choice_anch_L"/>
</dbReference>
<dbReference type="SUPFAM" id="SSF141072">
    <property type="entry name" value="CalX-like"/>
    <property type="match status" value="1"/>
</dbReference>
<comment type="caution">
    <text evidence="2">The sequence shown here is derived from an EMBL/GenBank/DDBJ whole genome shotgun (WGS) entry which is preliminary data.</text>
</comment>
<dbReference type="Gene3D" id="2.60.40.10">
    <property type="entry name" value="Immunoglobulins"/>
    <property type="match status" value="1"/>
</dbReference>
<feature type="domain" description="Ig-like" evidence="1">
    <location>
        <begin position="641"/>
        <end position="725"/>
    </location>
</feature>
<dbReference type="PANTHER" id="PTHR24273:SF32">
    <property type="entry name" value="HYALIN"/>
    <property type="match status" value="1"/>
</dbReference>
<dbReference type="Pfam" id="PF19081">
    <property type="entry name" value="Ig_7"/>
    <property type="match status" value="1"/>
</dbReference>
<dbReference type="InterPro" id="IPR013783">
    <property type="entry name" value="Ig-like_fold"/>
</dbReference>
<dbReference type="InterPro" id="IPR038081">
    <property type="entry name" value="CalX-like_sf"/>
</dbReference>
<reference evidence="2 3" key="1">
    <citation type="submission" date="2020-08" db="EMBL/GenBank/DDBJ databases">
        <title>Genomic Encyclopedia of Type Strains, Phase IV (KMG-IV): sequencing the most valuable type-strain genomes for metagenomic binning, comparative biology and taxonomic classification.</title>
        <authorList>
            <person name="Goeker M."/>
        </authorList>
    </citation>
    <scope>NUCLEOTIDE SEQUENCE [LARGE SCALE GENOMIC DNA]</scope>
    <source>
        <strain evidence="2 3">DSM 100397</strain>
    </source>
</reference>
<dbReference type="Proteomes" id="UP000555003">
    <property type="component" value="Unassembled WGS sequence"/>
</dbReference>
<evidence type="ECO:0000313" key="2">
    <source>
        <dbReference type="EMBL" id="MBA9075155.1"/>
    </source>
</evidence>
<evidence type="ECO:0000313" key="3">
    <source>
        <dbReference type="Proteomes" id="UP000555003"/>
    </source>
</evidence>
<dbReference type="RefSeq" id="WP_182494513.1">
    <property type="nucleotide sequence ID" value="NZ_JACJIS010000004.1"/>
</dbReference>
<dbReference type="InterPro" id="IPR044023">
    <property type="entry name" value="Ig_7"/>
</dbReference>
<evidence type="ECO:0000259" key="1">
    <source>
        <dbReference type="Pfam" id="PF19081"/>
    </source>
</evidence>
<dbReference type="PANTHER" id="PTHR24273">
    <property type="entry name" value="FI04643P-RELATED"/>
    <property type="match status" value="1"/>
</dbReference>
<proteinExistence type="predicted"/>
<sequence>MKNFTLHEDIKATHTFMSKNQNVCLKKLARLNALLTMSCKLVTVTFLLLLSANSFAQQKELFNTRVTKPNIPYTPEKKAKGGLEYQTLAVAGSISVAENATYNAYTAEQLVKNLFVTGCLSASNVRFGYYRRNNNTYTWQNHSWPATPGDRQLAYFNKATSTFPIEEGLLLTTGKASSAMGPNNTGGKSDEMVDAANDPDLVSISGQTIKDASILEFDFVPAGNTLEFKYVFSSEEYLEYCETSYNDAFGFFLSGPGISGPYRNNAINLALLPSSNIPISINTIHSAGTNVDNVNFPAENGQYYTNNANGSTTTQFDGNTVILTATYPVTPCSTYRIKLSIGDARDQQWDSGVFLGARSFNSENIILTNYGNLIENQNNLFEGCNNKFRVQRTGSDISQPLVVNLLLSGTFTNGVDVQTTGGQPFPTQVTIPANATYIDIPYTTIADAISDNGETFIVKTITSCPCSTDVVYVTQTMNIYETAVLNSINATNAQCNGQNNGTLTVNVSGGSGSYLYSINNGTNWQSINTFSNLAPGNYTVVVKDPGSCKPNISGTATIGNPTPIVANAGPDVTICPGGNTQLSGSGGVVYSWSPSTGLNFNNIANPIASPTTTTTYTLTVTNASGQCTSTDQVTVTVGAQPVAPTAASVNNNNFCSNAGGNIILSATGGSGTNLKWYTDSCGGTSIGTGNNLSIAAPTQTTTYYVRWENSCGNSSCAQVTVTVKPSVNLTGPSNSTIEGCSRTSISPLAYSETPVSITLAQFLTAGGTTSNSGLAHTITYRDTSTGSCPTIVTRVFTVATDCTSANFTQTITINDTTAPTFDGILPSNVTVSCNNIPAAADLKATDNCGTVMVKMLETRTNGSCAGNYILTRKWTATDTCSNTVTHTQTITVTDTNAPTFNGTLPSNITASCGNIPTAAVLTSADACGTATVTFAETRTDGACAGSYTLTRKWTATDLCGNTAVHTQVVTVTDTQAPVFAGTLPAASITAACGNIPAAAVLTATDACGSATVTFAETRTDGACAGSYTLTRKWTATDLCGNTAVHTQVVTATDTQAPVFAGTLPAASITAACGNIPAAAVLTATDACGSATVTFAETRTDGACAGSYTLTRKWTATDLCGNTAVHTQTVTVTDTQAPVFAGTLPAASITAACGNIPAAAVLTATDACGSATVTFAETRTDGACAGSYTLTRKWTATDLCGNTTVHTQVVTVTDTQAPTFNGTLPSNITASCNNIPAAATLTATDACGSATVTFAETRTDGACAGSYTLTRKWTATDLCGNTAVHTQTVSVTDTQAPTFNGTLPAASITAACGNIPAAAVLTATDACGSATVTFAETRTDGACAGSYTLTRKWTATDLCGNTTVHTQVVTVTDTQAPTFNGTLPSNITASCNNIPAAATLTATDACGSATVTFAETRTDGACAGSYTLTRKWTATDLCGNTAVHTQTVTVTDTQAPVFAGTLPAASITAACGNIPAAAVLTATDACGSATVTFAETRTDGACAGSYTLTRKWTATDLCGNTAVHTQTVTVTDTQAPVFAGTLPAASITAACGNIPAAAVLTATDACGSATVTFAETRTDGACAGSYTLTRKWTATDLCGNTAVHTQTITVQDNMAPTFTGTLPAASITAACGNIPAAATLTATDACGSAAVTFAETRTDGACAGSYTLTRKWTATDLCGNTAVHTQTVSVTDTQAPTFNGTLPSNITASCNNIPAAATLTATDACGSAAVTFAETRTDGACAGSYTLIRKWTATDLCGNTAEHTQTVTVTDTQ</sequence>
<protein>
    <recommendedName>
        <fullName evidence="1">Ig-like domain-containing protein</fullName>
    </recommendedName>
</protein>
<name>A0ABR6DWB9_9FLAO</name>
<keyword evidence="3" id="KW-1185">Reference proteome</keyword>
<dbReference type="EMBL" id="JACJIS010000004">
    <property type="protein sequence ID" value="MBA9075155.1"/>
    <property type="molecule type" value="Genomic_DNA"/>
</dbReference>
<organism evidence="2 3">
    <name type="scientific">Flavobacterium gossypii</name>
    <dbReference type="NCBI Taxonomy" id="1646119"/>
    <lineage>
        <taxon>Bacteria</taxon>
        <taxon>Pseudomonadati</taxon>
        <taxon>Bacteroidota</taxon>
        <taxon>Flavobacteriia</taxon>
        <taxon>Flavobacteriales</taxon>
        <taxon>Flavobacteriaceae</taxon>
        <taxon>Flavobacterium</taxon>
    </lineage>
</organism>
<accession>A0ABR6DWB9</accession>
<dbReference type="NCBIfam" id="NF038133">
    <property type="entry name" value="choice_anch_L"/>
    <property type="match status" value="1"/>
</dbReference>
<dbReference type="InterPro" id="IPR025667">
    <property type="entry name" value="SprB_repeat"/>
</dbReference>